<protein>
    <recommendedName>
        <fullName evidence="1">GST C-terminal domain-containing protein</fullName>
    </recommendedName>
</protein>
<dbReference type="EMBL" id="WJXA01000012">
    <property type="protein sequence ID" value="KAF7123703.1"/>
    <property type="molecule type" value="Genomic_DNA"/>
</dbReference>
<dbReference type="PANTHER" id="PTHR11260:SF615">
    <property type="entry name" value="GLUTATHIONE S-TRANSFERASE U17"/>
    <property type="match status" value="1"/>
</dbReference>
<accession>A0A834G366</accession>
<gene>
    <name evidence="2" type="ORF">RHSIM_Rhsim12G0054200</name>
</gene>
<proteinExistence type="predicted"/>
<dbReference type="SUPFAM" id="SSF47616">
    <property type="entry name" value="GST C-terminal domain-like"/>
    <property type="match status" value="3"/>
</dbReference>
<evidence type="ECO:0000313" key="2">
    <source>
        <dbReference type="EMBL" id="KAF7123703.1"/>
    </source>
</evidence>
<keyword evidence="3" id="KW-1185">Reference proteome</keyword>
<dbReference type="Gene3D" id="1.20.1050.10">
    <property type="match status" value="3"/>
</dbReference>
<reference evidence="2" key="1">
    <citation type="submission" date="2019-11" db="EMBL/GenBank/DDBJ databases">
        <authorList>
            <person name="Liu Y."/>
            <person name="Hou J."/>
            <person name="Li T.-Q."/>
            <person name="Guan C.-H."/>
            <person name="Wu X."/>
            <person name="Wu H.-Z."/>
            <person name="Ling F."/>
            <person name="Zhang R."/>
            <person name="Shi X.-G."/>
            <person name="Ren J.-P."/>
            <person name="Chen E.-F."/>
            <person name="Sun J.-M."/>
        </authorList>
    </citation>
    <scope>NUCLEOTIDE SEQUENCE</scope>
    <source>
        <strain evidence="2">Adult_tree_wgs_1</strain>
        <tissue evidence="2">Leaves</tissue>
    </source>
</reference>
<feature type="domain" description="GST C-terminal" evidence="1">
    <location>
        <begin position="186"/>
        <end position="324"/>
    </location>
</feature>
<dbReference type="CDD" id="cd03185">
    <property type="entry name" value="GST_C_Tau"/>
    <property type="match status" value="3"/>
</dbReference>
<evidence type="ECO:0000259" key="1">
    <source>
        <dbReference type="PROSITE" id="PS50405"/>
    </source>
</evidence>
<feature type="domain" description="GST C-terminal" evidence="1">
    <location>
        <begin position="1"/>
        <end position="86"/>
    </location>
</feature>
<name>A0A834G366_RHOSS</name>
<dbReference type="GO" id="GO:0005737">
    <property type="term" value="C:cytoplasm"/>
    <property type="evidence" value="ECO:0007669"/>
    <property type="project" value="TreeGrafter"/>
</dbReference>
<dbReference type="InterPro" id="IPR036282">
    <property type="entry name" value="Glutathione-S-Trfase_C_sf"/>
</dbReference>
<dbReference type="GO" id="GO:0006749">
    <property type="term" value="P:glutathione metabolic process"/>
    <property type="evidence" value="ECO:0007669"/>
    <property type="project" value="InterPro"/>
</dbReference>
<dbReference type="Pfam" id="PF13410">
    <property type="entry name" value="GST_C_2"/>
    <property type="match status" value="1"/>
</dbReference>
<dbReference type="Proteomes" id="UP000626092">
    <property type="component" value="Unassembled WGS sequence"/>
</dbReference>
<dbReference type="PANTHER" id="PTHR11260">
    <property type="entry name" value="GLUTATHIONE S-TRANSFERASE, GST, SUPERFAMILY, GST DOMAIN CONTAINING"/>
    <property type="match status" value="1"/>
</dbReference>
<organism evidence="2 3">
    <name type="scientific">Rhododendron simsii</name>
    <name type="common">Sims's rhododendron</name>
    <dbReference type="NCBI Taxonomy" id="118357"/>
    <lineage>
        <taxon>Eukaryota</taxon>
        <taxon>Viridiplantae</taxon>
        <taxon>Streptophyta</taxon>
        <taxon>Embryophyta</taxon>
        <taxon>Tracheophyta</taxon>
        <taxon>Spermatophyta</taxon>
        <taxon>Magnoliopsida</taxon>
        <taxon>eudicotyledons</taxon>
        <taxon>Gunneridae</taxon>
        <taxon>Pentapetalae</taxon>
        <taxon>asterids</taxon>
        <taxon>Ericales</taxon>
        <taxon>Ericaceae</taxon>
        <taxon>Ericoideae</taxon>
        <taxon>Rhodoreae</taxon>
        <taxon>Rhododendron</taxon>
    </lineage>
</organism>
<dbReference type="AlphaFoldDB" id="A0A834G366"/>
<comment type="caution">
    <text evidence="2">The sequence shown here is derived from an EMBL/GenBank/DDBJ whole genome shotgun (WGS) entry which is preliminary data.</text>
</comment>
<evidence type="ECO:0000313" key="3">
    <source>
        <dbReference type="Proteomes" id="UP000626092"/>
    </source>
</evidence>
<dbReference type="PROSITE" id="PS50405">
    <property type="entry name" value="GST_CTER"/>
    <property type="match status" value="2"/>
</dbReference>
<dbReference type="OrthoDB" id="4951845at2759"/>
<dbReference type="InterPro" id="IPR045074">
    <property type="entry name" value="GST_C_Tau"/>
</dbReference>
<sequence length="331" mass="36338">MEGIMLLEDAFVKCGKGKDLFGGDTIGYLDIALGGFLGWLRVTEKMTDLKILDATKTPGLFGWAHRFGSNTTVKDVFLKTEKVVELAKMLAARAKAQERPFLVFGGDTIGYLDIAFGAFLGWLRVTEKLTDIKILDESKTPGLFGWAHRFGSNAAVKDVIPETEKLVELIKILAARAKAHGGFGQQYLTNTQIEMKNNLQDLKLKPNSPEWWPLLRGLHNAEGEKAIAAALEKFMEGIMLLEDAFAKCGKGKDFFGGDTIGYLDIILGGYLGWLRATEKMTNLKILDATKTPGLFGWAHRIGSNAAVKDVIPKTEKVVELAKTFAAIARAQ</sequence>
<dbReference type="InterPro" id="IPR010987">
    <property type="entry name" value="Glutathione-S-Trfase_C-like"/>
</dbReference>
<dbReference type="InterPro" id="IPR045073">
    <property type="entry name" value="Omega/Tau-like"/>
</dbReference>
<dbReference type="GO" id="GO:0004364">
    <property type="term" value="F:glutathione transferase activity"/>
    <property type="evidence" value="ECO:0007669"/>
    <property type="project" value="InterPro"/>
</dbReference>